<dbReference type="RefSeq" id="WP_072658565.1">
    <property type="nucleotide sequence ID" value="NZ_BDFD01000002.1"/>
</dbReference>
<dbReference type="Proteomes" id="UP000231632">
    <property type="component" value="Unassembled WGS sequence"/>
</dbReference>
<evidence type="ECO:0000256" key="7">
    <source>
        <dbReference type="ARBA" id="ARBA00023237"/>
    </source>
</evidence>
<dbReference type="GO" id="GO:0015483">
    <property type="term" value="F:long-chain fatty acid transporting porin activity"/>
    <property type="evidence" value="ECO:0007669"/>
    <property type="project" value="TreeGrafter"/>
</dbReference>
<evidence type="ECO:0000256" key="4">
    <source>
        <dbReference type="ARBA" id="ARBA00022692"/>
    </source>
</evidence>
<proteinExistence type="inferred from homology"/>
<evidence type="ECO:0000256" key="6">
    <source>
        <dbReference type="ARBA" id="ARBA00023136"/>
    </source>
</evidence>
<dbReference type="EMBL" id="BDFD01000002">
    <property type="protein sequence ID" value="GAV19371.1"/>
    <property type="molecule type" value="Genomic_DNA"/>
</dbReference>
<comment type="subcellular location">
    <subcellularLocation>
        <location evidence="1">Cell outer membrane</location>
        <topology evidence="1">Multi-pass membrane protein</topology>
    </subcellularLocation>
</comment>
<comment type="caution">
    <text evidence="9">The sequence shown here is derived from an EMBL/GenBank/DDBJ whole genome shotgun (WGS) entry which is preliminary data.</text>
</comment>
<keyword evidence="10" id="KW-1185">Reference proteome</keyword>
<protein>
    <submittedName>
        <fullName evidence="9">Long-chain fatty acid transport protein</fullName>
    </submittedName>
</protein>
<keyword evidence="7" id="KW-0998">Cell outer membrane</keyword>
<evidence type="ECO:0000256" key="1">
    <source>
        <dbReference type="ARBA" id="ARBA00004571"/>
    </source>
</evidence>
<dbReference type="Pfam" id="PF03349">
    <property type="entry name" value="Toluene_X"/>
    <property type="match status" value="1"/>
</dbReference>
<organism evidence="9 10">
    <name type="scientific">Mariprofundus micogutta</name>
    <dbReference type="NCBI Taxonomy" id="1921010"/>
    <lineage>
        <taxon>Bacteria</taxon>
        <taxon>Pseudomonadati</taxon>
        <taxon>Pseudomonadota</taxon>
        <taxon>Candidatius Mariprofundia</taxon>
        <taxon>Mariprofundales</taxon>
        <taxon>Mariprofundaceae</taxon>
        <taxon>Mariprofundus</taxon>
    </lineage>
</organism>
<evidence type="ECO:0000256" key="2">
    <source>
        <dbReference type="ARBA" id="ARBA00008163"/>
    </source>
</evidence>
<dbReference type="OrthoDB" id="19849at2"/>
<dbReference type="PANTHER" id="PTHR35093:SF8">
    <property type="entry name" value="OUTER MEMBRANE PROTEIN NMB0088-RELATED"/>
    <property type="match status" value="1"/>
</dbReference>
<keyword evidence="3" id="KW-1134">Transmembrane beta strand</keyword>
<feature type="signal peptide" evidence="8">
    <location>
        <begin position="1"/>
        <end position="20"/>
    </location>
</feature>
<reference evidence="9 10" key="1">
    <citation type="journal article" date="2017" name="Arch. Microbiol.">
        <title>Mariprofundus micogutta sp. nov., a novel iron-oxidizing zetaproteobacterium isolated from a deep-sea hydrothermal field at the Bayonnaise knoll of the Izu-Ogasawara arc, and a description of Mariprofundales ord. nov. and Zetaproteobacteria classis nov.</title>
        <authorList>
            <person name="Makita H."/>
            <person name="Tanaka E."/>
            <person name="Mitsunobu S."/>
            <person name="Miyazaki M."/>
            <person name="Nunoura T."/>
            <person name="Uematsu K."/>
            <person name="Takaki Y."/>
            <person name="Nishi S."/>
            <person name="Shimamura S."/>
            <person name="Takai K."/>
        </authorList>
    </citation>
    <scope>NUCLEOTIDE SEQUENCE [LARGE SCALE GENOMIC DNA]</scope>
    <source>
        <strain evidence="9 10">ET2</strain>
    </source>
</reference>
<dbReference type="AlphaFoldDB" id="A0A1L8CKE2"/>
<keyword evidence="4" id="KW-0812">Transmembrane</keyword>
<evidence type="ECO:0000256" key="3">
    <source>
        <dbReference type="ARBA" id="ARBA00022452"/>
    </source>
</evidence>
<dbReference type="STRING" id="1921010.MMIC_P0305"/>
<evidence type="ECO:0000256" key="5">
    <source>
        <dbReference type="ARBA" id="ARBA00022729"/>
    </source>
</evidence>
<sequence length="431" mass="45321">MKKILVLFSALFVWGQTAQAGGFMVGEMATRSAGMGSAFTAVADDASAAWHNPAGVAFTTGKQLMVGGDVILTSNKHLSNSGVITNGKDGTFVVPHAYFTYWDENSSLGASLSINSPFGLETSWPDTVTFSNKNTFSRINMVMVNPSVIFKISDNFSIAAGLDYAYLNKVDLNNTVQLLSGKGDGWGGNASIFYKGEAFNFGVTYRSKIKVNIDGTATAVAGGPLAAFPFGATSTAATTAVTLPDQVNVGLAFMPNDQLTLSVDVDWVNWKTYKSIDIAYGSAAYRGAVGGLTAAAGGGGLGAIFAAIGAQSGSTSLPQNWKATVAVRVGAEWAYNSQMRARVGYIYDPSPINDVDFSPAVPGNDRHIASIGYGYDVTPDATVDLGYAYVYIKARNQKLSPATPVGAPNSVKNGIYKGDAHILMASLNYHF</sequence>
<dbReference type="Gene3D" id="2.40.160.60">
    <property type="entry name" value="Outer membrane protein transport protein (OMPP1/FadL/TodX)"/>
    <property type="match status" value="1"/>
</dbReference>
<feature type="chain" id="PRO_5013154522" evidence="8">
    <location>
        <begin position="21"/>
        <end position="431"/>
    </location>
</feature>
<keyword evidence="6" id="KW-0472">Membrane</keyword>
<evidence type="ECO:0000313" key="10">
    <source>
        <dbReference type="Proteomes" id="UP000231632"/>
    </source>
</evidence>
<accession>A0A1L8CKE2</accession>
<dbReference type="GO" id="GO:0009279">
    <property type="term" value="C:cell outer membrane"/>
    <property type="evidence" value="ECO:0007669"/>
    <property type="project" value="UniProtKB-SubCell"/>
</dbReference>
<comment type="similarity">
    <text evidence="2">Belongs to the OmpP1/FadL family.</text>
</comment>
<dbReference type="PANTHER" id="PTHR35093">
    <property type="entry name" value="OUTER MEMBRANE PROTEIN NMB0088-RELATED"/>
    <property type="match status" value="1"/>
</dbReference>
<dbReference type="SUPFAM" id="SSF56935">
    <property type="entry name" value="Porins"/>
    <property type="match status" value="1"/>
</dbReference>
<name>A0A1L8CKE2_9PROT</name>
<dbReference type="InterPro" id="IPR005017">
    <property type="entry name" value="OMPP1/FadL/TodX"/>
</dbReference>
<keyword evidence="5 8" id="KW-0732">Signal</keyword>
<gene>
    <name evidence="9" type="ORF">MMIC_P0305</name>
</gene>
<evidence type="ECO:0000313" key="9">
    <source>
        <dbReference type="EMBL" id="GAV19371.1"/>
    </source>
</evidence>
<evidence type="ECO:0000256" key="8">
    <source>
        <dbReference type="SAM" id="SignalP"/>
    </source>
</evidence>